<evidence type="ECO:0008006" key="4">
    <source>
        <dbReference type="Google" id="ProtNLM"/>
    </source>
</evidence>
<feature type="region of interest" description="Disordered" evidence="1">
    <location>
        <begin position="161"/>
        <end position="185"/>
    </location>
</feature>
<proteinExistence type="predicted"/>
<evidence type="ECO:0000256" key="1">
    <source>
        <dbReference type="SAM" id="MobiDB-lite"/>
    </source>
</evidence>
<dbReference type="Proteomes" id="UP000185405">
    <property type="component" value="Segment"/>
</dbReference>
<reference evidence="2 3" key="1">
    <citation type="submission" date="2013-12" db="EMBL/GenBank/DDBJ databases">
        <title>Ecological redundancy of diverse viral populations within a natural community.</title>
        <authorList>
            <person name="Gregory A.C."/>
            <person name="LaButti K."/>
            <person name="Copeland A."/>
            <person name="Woyke T."/>
            <person name="Sullivan M.B."/>
        </authorList>
    </citation>
    <scope>NUCLEOTIDE SEQUENCE [LARGE SCALE GENOMIC DNA]</scope>
    <source>
        <strain evidence="2">Syn7803US123</strain>
    </source>
</reference>
<dbReference type="EMBL" id="KJ019084">
    <property type="protein sequence ID" value="AIX27224.1"/>
    <property type="molecule type" value="Genomic_DNA"/>
</dbReference>
<accession>A0A0E3FID9</accession>
<gene>
    <name evidence="2" type="ORF">Syn7803US123_73</name>
</gene>
<sequence>MGCKTRGGYDFGICSGLGANPAHCYNYTAPAGSGVEFSFLEYPVNNIRSGNYNIPGREDNNVMYPFIDADVATGTAGISGSGTGASSANCGKIAKPSSCRSVFSRPDGISETPQTILDYFPNELSFDYCFSDTWFSYLYDTSVNSGIIGIPCFYIETETRSTTTPGPNDPGTGQPTSTSSGGSRQICRPCTAFTSTPEKTLLTYTAEEDLTGDVDCPHPTLFAVDTDSKKIVVSYDELSTILPNGVTDFDVSYDGVTYAEAWDEKNSTGVIYESSQNPWKAGDESLDDFEIFDFTSGVTKSNFVVKAKIRPIFDDTGATTVFSGTRWIIDELLNPGTGYAVNDVFTLSYSHRHDDGTDSVLTLNIKVTSVGPITNVTGQTGFDILRVNDTLNGHTVTRAFHTDVDNFRYHVIYVDGNGSDFTKDTQYTSDRNHVVTVVAGYGIKDRACLVGLYEFLNKSLQFSTADLNKNTENAFNTIIQPSAFVTLTNGGVSGLSFNGEVLKFDVNSIENNLEDSYSDADNVSLSYADPLVGGTGSGVTANIRTGDDGSISQVIVSNPGSGYQPGDLLSIPGATKPSGTATNATIRVLDAANPGSGFIDLKVKPILEINGSPSSVTPTFSDGLEVDINFPDTLGEAIDGSFTYTFDGVVYSWVDNQWQDPDGNPAVIQEAASIPSEEDASSGERDAVIEGTFTGGSLSSVVIKKSGSGYNADDPPNVFVKNIFETVSLTHPNEGYRGDLVPEFQEVVKSLPTSESDAEGQVTVRAEDLQAIDDSYSQIPKETDIKYSEPKLAPKYDKDRERIRQLSQQKYSSDATEPLKEIMVVDYDLSYLKDTDIDSERKNIITDNKKSTEERIISDIDTITQKVIPEYDVKDEVLIETCNGSFTNLPTSSAFTKYVMRQYRPDPAKQTSIEVSLNCIPQDIGCAHITCAPPALTPGSTSQDPTGEVDENGDPINSTSTYSYLMSPLLGPGAQEWTATGTITMFHDLTRDAQTVILATEAYGNPFDD</sequence>
<protein>
    <recommendedName>
        <fullName evidence="4">Baseplate wedge initiator</fullName>
    </recommendedName>
</protein>
<name>A0A0E3FID9_9CAUD</name>
<evidence type="ECO:0000313" key="2">
    <source>
        <dbReference type="EMBL" id="AIX27224.1"/>
    </source>
</evidence>
<feature type="compositionally biased region" description="Low complexity" evidence="1">
    <location>
        <begin position="162"/>
        <end position="183"/>
    </location>
</feature>
<organism evidence="2 3">
    <name type="scientific">Synechococcus phage ACG-2014a</name>
    <dbReference type="NCBI Taxonomy" id="1493507"/>
    <lineage>
        <taxon>Viruses</taxon>
        <taxon>Duplodnaviria</taxon>
        <taxon>Heunggongvirae</taxon>
        <taxon>Uroviricota</taxon>
        <taxon>Caudoviricetes</taxon>
        <taxon>Pantevenvirales</taxon>
        <taxon>Kyanoviridae</taxon>
        <taxon>Acionnavirus</taxon>
        <taxon>Acionnavirus monteraybay</taxon>
    </lineage>
</organism>
<evidence type="ECO:0000313" key="3">
    <source>
        <dbReference type="Proteomes" id="UP000185405"/>
    </source>
</evidence>